<dbReference type="AlphaFoldDB" id="A0A853G4Z6"/>
<dbReference type="PANTHER" id="PTHR42928:SF5">
    <property type="entry name" value="BLR1237 PROTEIN"/>
    <property type="match status" value="1"/>
</dbReference>
<dbReference type="PROSITE" id="PS51318">
    <property type="entry name" value="TAT"/>
    <property type="match status" value="1"/>
</dbReference>
<evidence type="ECO:0000256" key="2">
    <source>
        <dbReference type="SAM" id="SignalP"/>
    </source>
</evidence>
<evidence type="ECO:0000313" key="3">
    <source>
        <dbReference type="EMBL" id="NYT50872.1"/>
    </source>
</evidence>
<dbReference type="PANTHER" id="PTHR42928">
    <property type="entry name" value="TRICARBOXYLATE-BINDING PROTEIN"/>
    <property type="match status" value="1"/>
</dbReference>
<dbReference type="RefSeq" id="WP_180157249.1">
    <property type="nucleotide sequence ID" value="NZ_JACCEM010000009.1"/>
</dbReference>
<dbReference type="EMBL" id="JACCEM010000009">
    <property type="protein sequence ID" value="NYT50872.1"/>
    <property type="molecule type" value="Genomic_DNA"/>
</dbReference>
<comment type="similarity">
    <text evidence="1">Belongs to the UPF0065 (bug) family.</text>
</comment>
<dbReference type="Gene3D" id="3.40.190.10">
    <property type="entry name" value="Periplasmic binding protein-like II"/>
    <property type="match status" value="1"/>
</dbReference>
<organism evidence="3 4">
    <name type="scientific">Parapusillimonas granuli</name>
    <dbReference type="NCBI Taxonomy" id="380911"/>
    <lineage>
        <taxon>Bacteria</taxon>
        <taxon>Pseudomonadati</taxon>
        <taxon>Pseudomonadota</taxon>
        <taxon>Betaproteobacteria</taxon>
        <taxon>Burkholderiales</taxon>
        <taxon>Alcaligenaceae</taxon>
        <taxon>Parapusillimonas</taxon>
    </lineage>
</organism>
<dbReference type="Gene3D" id="3.40.190.150">
    <property type="entry name" value="Bordetella uptake gene, domain 1"/>
    <property type="match status" value="1"/>
</dbReference>
<protein>
    <recommendedName>
        <fullName evidence="5">Tripartite tricarboxylate transporter substrate binding protein</fullName>
    </recommendedName>
</protein>
<feature type="signal peptide" evidence="2">
    <location>
        <begin position="1"/>
        <end position="21"/>
    </location>
</feature>
<sequence>MTTRRHFLSFAAAAAAGSALGWGRPAAAQAGVTKLFVGFQAGGGFDALARIVAEQLQKHEGKTFIVENKPGAAGRLAVDSVRRSAPDGSVLLVTPSPVLTLAPHTESDVAFDPLRDLVTIARLASFDYGFAVSAALNVSTLQDYIDAVRKDGKLGAYGSPGVGLTPHLVGMILGREAGIELLHVPYKGTAPALQDAMGNQVPAVCATAPALVAGHKSGRIRVLATTGSQRNPDLPDVPTFTESGLKDLVIEDWAVMSAPAGTPAPVVDALSKAVLASLTDPKLQQQFKQQGFYPAGLAAEAAAALLKSDYEQWKTLVKALDFKGN</sequence>
<evidence type="ECO:0000256" key="1">
    <source>
        <dbReference type="ARBA" id="ARBA00006987"/>
    </source>
</evidence>
<dbReference type="InterPro" id="IPR005064">
    <property type="entry name" value="BUG"/>
</dbReference>
<accession>A0A853G4Z6</accession>
<dbReference type="SUPFAM" id="SSF53850">
    <property type="entry name" value="Periplasmic binding protein-like II"/>
    <property type="match status" value="1"/>
</dbReference>
<keyword evidence="4" id="KW-1185">Reference proteome</keyword>
<dbReference type="InterPro" id="IPR006311">
    <property type="entry name" value="TAT_signal"/>
</dbReference>
<name>A0A853G4Z6_9BURK</name>
<evidence type="ECO:0008006" key="5">
    <source>
        <dbReference type="Google" id="ProtNLM"/>
    </source>
</evidence>
<dbReference type="PIRSF" id="PIRSF017082">
    <property type="entry name" value="YflP"/>
    <property type="match status" value="1"/>
</dbReference>
<proteinExistence type="inferred from homology"/>
<gene>
    <name evidence="3" type="ORF">H0A72_16265</name>
</gene>
<feature type="chain" id="PRO_5032748284" description="Tripartite tricarboxylate transporter substrate binding protein" evidence="2">
    <location>
        <begin position="22"/>
        <end position="325"/>
    </location>
</feature>
<dbReference type="Pfam" id="PF03401">
    <property type="entry name" value="TctC"/>
    <property type="match status" value="1"/>
</dbReference>
<reference evidence="3 4" key="1">
    <citation type="submission" date="2020-07" db="EMBL/GenBank/DDBJ databases">
        <title>Taxonomic revisions and descriptions of new bacterial species based on genomic comparisons in the high-G+C-content subgroup of the family Alcaligenaceae.</title>
        <authorList>
            <person name="Szabo A."/>
            <person name="Felfoldi T."/>
        </authorList>
    </citation>
    <scope>NUCLEOTIDE SEQUENCE [LARGE SCALE GENOMIC DNA]</scope>
    <source>
        <strain evidence="3 4">LMG 24012</strain>
    </source>
</reference>
<dbReference type="Proteomes" id="UP000559809">
    <property type="component" value="Unassembled WGS sequence"/>
</dbReference>
<keyword evidence="2" id="KW-0732">Signal</keyword>
<dbReference type="InterPro" id="IPR042100">
    <property type="entry name" value="Bug_dom1"/>
</dbReference>
<comment type="caution">
    <text evidence="3">The sequence shown here is derived from an EMBL/GenBank/DDBJ whole genome shotgun (WGS) entry which is preliminary data.</text>
</comment>
<evidence type="ECO:0000313" key="4">
    <source>
        <dbReference type="Proteomes" id="UP000559809"/>
    </source>
</evidence>